<dbReference type="InterPro" id="IPR029069">
    <property type="entry name" value="HotDog_dom_sf"/>
</dbReference>
<dbReference type="EMBL" id="CAEZWI010000006">
    <property type="protein sequence ID" value="CAB4644381.1"/>
    <property type="molecule type" value="Genomic_DNA"/>
</dbReference>
<dbReference type="GO" id="GO:0006633">
    <property type="term" value="P:fatty acid biosynthetic process"/>
    <property type="evidence" value="ECO:0007669"/>
    <property type="project" value="InterPro"/>
</dbReference>
<dbReference type="GO" id="GO:0004312">
    <property type="term" value="F:fatty acid synthase activity"/>
    <property type="evidence" value="ECO:0007669"/>
    <property type="project" value="InterPro"/>
</dbReference>
<dbReference type="Gene3D" id="3.10.129.10">
    <property type="entry name" value="Hotdog Thioesterase"/>
    <property type="match status" value="1"/>
</dbReference>
<evidence type="ECO:0000313" key="2">
    <source>
        <dbReference type="EMBL" id="CAB4644381.1"/>
    </source>
</evidence>
<protein>
    <submittedName>
        <fullName evidence="2">Unannotated protein</fullName>
    </submittedName>
</protein>
<dbReference type="Pfam" id="PF01575">
    <property type="entry name" value="MaoC_dehydratas"/>
    <property type="match status" value="1"/>
</dbReference>
<dbReference type="GO" id="GO:0005835">
    <property type="term" value="C:fatty acid synthase complex"/>
    <property type="evidence" value="ECO:0007669"/>
    <property type="project" value="InterPro"/>
</dbReference>
<name>A0A6J6K3I5_9ZZZZ</name>
<dbReference type="InterPro" id="IPR003965">
    <property type="entry name" value="Fatty_acid_synthase"/>
</dbReference>
<accession>A0A6J6K3I5</accession>
<reference evidence="2" key="1">
    <citation type="submission" date="2020-05" db="EMBL/GenBank/DDBJ databases">
        <authorList>
            <person name="Chiriac C."/>
            <person name="Salcher M."/>
            <person name="Ghai R."/>
            <person name="Kavagutti S V."/>
        </authorList>
    </citation>
    <scope>NUCLEOTIDE SEQUENCE</scope>
</reference>
<dbReference type="InterPro" id="IPR002539">
    <property type="entry name" value="MaoC-like_dom"/>
</dbReference>
<proteinExistence type="predicted"/>
<dbReference type="PANTHER" id="PTHR43841:SF3">
    <property type="entry name" value="(3R)-HYDROXYACYL-ACP DEHYDRATASE SUBUNIT HADB"/>
    <property type="match status" value="1"/>
</dbReference>
<dbReference type="PRINTS" id="PR01483">
    <property type="entry name" value="FASYNTHASE"/>
</dbReference>
<gene>
    <name evidence="2" type="ORF">UFOPK2237_00124</name>
</gene>
<evidence type="ECO:0000259" key="1">
    <source>
        <dbReference type="Pfam" id="PF01575"/>
    </source>
</evidence>
<dbReference type="CDD" id="cd03453">
    <property type="entry name" value="SAV4209_like"/>
    <property type="match status" value="1"/>
</dbReference>
<feature type="domain" description="MaoC-like" evidence="1">
    <location>
        <begin position="17"/>
        <end position="104"/>
    </location>
</feature>
<sequence>MTLNISDVSVGMELPALDLAFTRADLVAYANASGDQNPIHQDEEFAKSVGLPDVIAHGMLTMGRAIQVVTNWVGDPTAVIDYSVRMTRPVVVPNTAEGSVVSFTGKVAQINDDGTIQVDLGAVFGETKVLGLAKATVRLAQ</sequence>
<dbReference type="AlphaFoldDB" id="A0A6J6K3I5"/>
<dbReference type="SUPFAM" id="SSF54637">
    <property type="entry name" value="Thioesterase/thiol ester dehydrase-isomerase"/>
    <property type="match status" value="1"/>
</dbReference>
<organism evidence="2">
    <name type="scientific">freshwater metagenome</name>
    <dbReference type="NCBI Taxonomy" id="449393"/>
    <lineage>
        <taxon>unclassified sequences</taxon>
        <taxon>metagenomes</taxon>
        <taxon>ecological metagenomes</taxon>
    </lineage>
</organism>
<dbReference type="PANTHER" id="PTHR43841">
    <property type="entry name" value="3-HYDROXYACYL-THIOESTER DEHYDRATASE HTDX-RELATED"/>
    <property type="match status" value="1"/>
</dbReference>